<dbReference type="Gramene" id="evm.model.09.911">
    <property type="protein sequence ID" value="cds.evm.model.09.911"/>
    <property type="gene ID" value="evm.TU.09.911"/>
</dbReference>
<sequence length="343" mass="39395">MDRLKSKRYTVKSLVDISLGYEWNRELVIPIFREELVKKAYCVDQGMTFESKKEVWKWIWKSSIHPRISILLWRILNEALPTKDRLKFVVDKECPLCNESCENGLHLFKECNFAKALWFSGLFPIIIEGIPGENISDFFFNLISSFPSNNKAEVVTYCGCVFDQMLRQRNDCLLKCSSGNFDQVRIRILKAFSELSVNRKHSSVSWLENSWIGGDEENACQDLGLVRVKEVDCIIFTDASCKQEKVGLAAVMINRSNGNWVYKTQLIITRSAMEAELQAILMALKWAIANDWKEIHVQSDSLVITQALAKGKCPPDWKSFNISLIILGLIKLFKTCSFFSYKA</sequence>
<dbReference type="GO" id="GO:0004523">
    <property type="term" value="F:RNA-DNA hybrid ribonuclease activity"/>
    <property type="evidence" value="ECO:0007669"/>
    <property type="project" value="InterPro"/>
</dbReference>
<dbReference type="InterPro" id="IPR012337">
    <property type="entry name" value="RNaseH-like_sf"/>
</dbReference>
<evidence type="ECO:0000259" key="2">
    <source>
        <dbReference type="Pfam" id="PF13966"/>
    </source>
</evidence>
<dbReference type="InterPro" id="IPR053151">
    <property type="entry name" value="RNase_H-like"/>
</dbReference>
<feature type="domain" description="Reverse transcriptase zinc-binding" evidence="2">
    <location>
        <begin position="50"/>
        <end position="118"/>
    </location>
</feature>
<dbReference type="Gene3D" id="3.30.420.10">
    <property type="entry name" value="Ribonuclease H-like superfamily/Ribonuclease H"/>
    <property type="match status" value="1"/>
</dbReference>
<dbReference type="Pfam" id="PF13966">
    <property type="entry name" value="zf-RVT"/>
    <property type="match status" value="1"/>
</dbReference>
<keyword evidence="4" id="KW-1185">Reference proteome</keyword>
<dbReference type="AlphaFoldDB" id="A0A803QHS0"/>
<dbReference type="SUPFAM" id="SSF53098">
    <property type="entry name" value="Ribonuclease H-like"/>
    <property type="match status" value="1"/>
</dbReference>
<dbReference type="Proteomes" id="UP000596661">
    <property type="component" value="Chromosome 9"/>
</dbReference>
<organism evidence="3 4">
    <name type="scientific">Cannabis sativa</name>
    <name type="common">Hemp</name>
    <name type="synonym">Marijuana</name>
    <dbReference type="NCBI Taxonomy" id="3483"/>
    <lineage>
        <taxon>Eukaryota</taxon>
        <taxon>Viridiplantae</taxon>
        <taxon>Streptophyta</taxon>
        <taxon>Embryophyta</taxon>
        <taxon>Tracheophyta</taxon>
        <taxon>Spermatophyta</taxon>
        <taxon>Magnoliopsida</taxon>
        <taxon>eudicotyledons</taxon>
        <taxon>Gunneridae</taxon>
        <taxon>Pentapetalae</taxon>
        <taxon>rosids</taxon>
        <taxon>fabids</taxon>
        <taxon>Rosales</taxon>
        <taxon>Cannabaceae</taxon>
        <taxon>Cannabis</taxon>
    </lineage>
</organism>
<dbReference type="InterPro" id="IPR036397">
    <property type="entry name" value="RNaseH_sf"/>
</dbReference>
<dbReference type="PANTHER" id="PTHR47723:SF19">
    <property type="entry name" value="POLYNUCLEOTIDYL TRANSFERASE, RIBONUCLEASE H-LIKE SUPERFAMILY PROTEIN"/>
    <property type="match status" value="1"/>
</dbReference>
<evidence type="ECO:0000259" key="1">
    <source>
        <dbReference type="Pfam" id="PF13456"/>
    </source>
</evidence>
<dbReference type="EnsemblPlants" id="evm.model.09.911">
    <property type="protein sequence ID" value="cds.evm.model.09.911"/>
    <property type="gene ID" value="evm.TU.09.911"/>
</dbReference>
<name>A0A803QHS0_CANSA</name>
<reference evidence="3" key="2">
    <citation type="submission" date="2021-03" db="UniProtKB">
        <authorList>
            <consortium name="EnsemblPlants"/>
        </authorList>
    </citation>
    <scope>IDENTIFICATION</scope>
</reference>
<accession>A0A803QHS0</accession>
<dbReference type="EMBL" id="UZAU01000741">
    <property type="status" value="NOT_ANNOTATED_CDS"/>
    <property type="molecule type" value="Genomic_DNA"/>
</dbReference>
<proteinExistence type="predicted"/>
<dbReference type="PANTHER" id="PTHR47723">
    <property type="entry name" value="OS05G0353850 PROTEIN"/>
    <property type="match status" value="1"/>
</dbReference>
<dbReference type="Pfam" id="PF13456">
    <property type="entry name" value="RVT_3"/>
    <property type="match status" value="1"/>
</dbReference>
<evidence type="ECO:0000313" key="4">
    <source>
        <dbReference type="Proteomes" id="UP000596661"/>
    </source>
</evidence>
<dbReference type="GO" id="GO:0003676">
    <property type="term" value="F:nucleic acid binding"/>
    <property type="evidence" value="ECO:0007669"/>
    <property type="project" value="InterPro"/>
</dbReference>
<reference evidence="3" key="1">
    <citation type="submission" date="2018-11" db="EMBL/GenBank/DDBJ databases">
        <authorList>
            <person name="Grassa J C."/>
        </authorList>
    </citation>
    <scope>NUCLEOTIDE SEQUENCE [LARGE SCALE GENOMIC DNA]</scope>
</reference>
<protein>
    <submittedName>
        <fullName evidence="3">Uncharacterized protein</fullName>
    </submittedName>
</protein>
<feature type="domain" description="RNase H type-1" evidence="1">
    <location>
        <begin position="237"/>
        <end position="338"/>
    </location>
</feature>
<evidence type="ECO:0000313" key="3">
    <source>
        <dbReference type="EnsemblPlants" id="cds.evm.model.09.911"/>
    </source>
</evidence>
<dbReference type="InterPro" id="IPR002156">
    <property type="entry name" value="RNaseH_domain"/>
</dbReference>
<dbReference type="InterPro" id="IPR026960">
    <property type="entry name" value="RVT-Znf"/>
</dbReference>